<name>A0ABR2BHX2_9ROSI</name>
<sequence length="94" mass="10397">MFYVPESNLFFIIKAFAAGVILSTGFVHVLLDGSEDLTSPCLNEKPWGKFLFAGMMAMCYDPPLTFSGYLGWSHMDCSPVRFQLPLLPSADPSI</sequence>
<protein>
    <submittedName>
        <fullName evidence="6">Uncharacterized protein</fullName>
    </submittedName>
</protein>
<accession>A0ABR2BHX2</accession>
<reference evidence="6 7" key="1">
    <citation type="journal article" date="2024" name="G3 (Bethesda)">
        <title>Genome assembly of Hibiscus sabdariffa L. provides insights into metabolisms of medicinal natural products.</title>
        <authorList>
            <person name="Kim T."/>
        </authorList>
    </citation>
    <scope>NUCLEOTIDE SEQUENCE [LARGE SCALE GENOMIC DNA]</scope>
    <source>
        <strain evidence="6">TK-2024</strain>
        <tissue evidence="6">Old leaves</tissue>
    </source>
</reference>
<comment type="caution">
    <text evidence="6">The sequence shown here is derived from an EMBL/GenBank/DDBJ whole genome shotgun (WGS) entry which is preliminary data.</text>
</comment>
<evidence type="ECO:0000313" key="6">
    <source>
        <dbReference type="EMBL" id="KAK8506636.1"/>
    </source>
</evidence>
<evidence type="ECO:0000256" key="1">
    <source>
        <dbReference type="ARBA" id="ARBA00004141"/>
    </source>
</evidence>
<dbReference type="Proteomes" id="UP001472677">
    <property type="component" value="Unassembled WGS sequence"/>
</dbReference>
<keyword evidence="7" id="KW-1185">Reference proteome</keyword>
<organism evidence="6 7">
    <name type="scientific">Hibiscus sabdariffa</name>
    <name type="common">roselle</name>
    <dbReference type="NCBI Taxonomy" id="183260"/>
    <lineage>
        <taxon>Eukaryota</taxon>
        <taxon>Viridiplantae</taxon>
        <taxon>Streptophyta</taxon>
        <taxon>Embryophyta</taxon>
        <taxon>Tracheophyta</taxon>
        <taxon>Spermatophyta</taxon>
        <taxon>Magnoliopsida</taxon>
        <taxon>eudicotyledons</taxon>
        <taxon>Gunneridae</taxon>
        <taxon>Pentapetalae</taxon>
        <taxon>rosids</taxon>
        <taxon>malvids</taxon>
        <taxon>Malvales</taxon>
        <taxon>Malvaceae</taxon>
        <taxon>Malvoideae</taxon>
        <taxon>Hibiscus</taxon>
    </lineage>
</organism>
<keyword evidence="4 5" id="KW-0472">Membrane</keyword>
<dbReference type="Pfam" id="PF02535">
    <property type="entry name" value="Zip"/>
    <property type="match status" value="1"/>
</dbReference>
<evidence type="ECO:0000256" key="2">
    <source>
        <dbReference type="ARBA" id="ARBA00022692"/>
    </source>
</evidence>
<evidence type="ECO:0000313" key="7">
    <source>
        <dbReference type="Proteomes" id="UP001472677"/>
    </source>
</evidence>
<keyword evidence="3 5" id="KW-1133">Transmembrane helix</keyword>
<keyword evidence="2 5" id="KW-0812">Transmembrane</keyword>
<proteinExistence type="predicted"/>
<feature type="transmembrane region" description="Helical" evidence="5">
    <location>
        <begin position="50"/>
        <end position="72"/>
    </location>
</feature>
<evidence type="ECO:0000256" key="5">
    <source>
        <dbReference type="SAM" id="Phobius"/>
    </source>
</evidence>
<dbReference type="EMBL" id="JBBPBM010000117">
    <property type="protein sequence ID" value="KAK8506636.1"/>
    <property type="molecule type" value="Genomic_DNA"/>
</dbReference>
<comment type="subcellular location">
    <subcellularLocation>
        <location evidence="1">Membrane</location>
        <topology evidence="1">Multi-pass membrane protein</topology>
    </subcellularLocation>
</comment>
<feature type="transmembrane region" description="Helical" evidence="5">
    <location>
        <begin position="9"/>
        <end position="30"/>
    </location>
</feature>
<evidence type="ECO:0000256" key="4">
    <source>
        <dbReference type="ARBA" id="ARBA00023136"/>
    </source>
</evidence>
<gene>
    <name evidence="6" type="ORF">V6N12_073589</name>
</gene>
<evidence type="ECO:0000256" key="3">
    <source>
        <dbReference type="ARBA" id="ARBA00022989"/>
    </source>
</evidence>
<dbReference type="InterPro" id="IPR003689">
    <property type="entry name" value="ZIP"/>
</dbReference>